<feature type="transmembrane region" description="Helical" evidence="1">
    <location>
        <begin position="410"/>
        <end position="432"/>
    </location>
</feature>
<dbReference type="InterPro" id="IPR046671">
    <property type="entry name" value="DUF6541"/>
</dbReference>
<dbReference type="RefSeq" id="WP_060565982.1">
    <property type="nucleotide sequence ID" value="NZ_CP040006.1"/>
</dbReference>
<feature type="transmembrane region" description="Helical" evidence="1">
    <location>
        <begin position="120"/>
        <end position="142"/>
    </location>
</feature>
<keyword evidence="1" id="KW-0472">Membrane</keyword>
<dbReference type="AlphaFoldDB" id="A0A0V8RYS9"/>
<dbReference type="Pfam" id="PF20176">
    <property type="entry name" value="DUF6541"/>
    <property type="match status" value="1"/>
</dbReference>
<feature type="transmembrane region" description="Helical" evidence="1">
    <location>
        <begin position="6"/>
        <end position="26"/>
    </location>
</feature>
<evidence type="ECO:0008006" key="4">
    <source>
        <dbReference type="Google" id="ProtNLM"/>
    </source>
</evidence>
<sequence length="758" mass="80993">MLAWWMLLPTLLAMMVALVLPGFMWLRAGGRSSLVAIGAAPAFTFGLITILSVAYPALDIEWEPSTALPILGMSALGGAGAWSLSFFRRSNDGFSLRGVPLREAIGVRKPIGGRQAAIRAATWGAILVGFILAALPLVMGAAPANPVQQWDPTFHQNGVHAILYGKNASPFGGLHELYGGRNVYYPTGWHAFVSLFARYDSVVQASNVSSLALMAVWVIGLAALVSVLTASRTAIMSAPIIGGMLLNMPADALTMYNQWPNSTGTALVPGLAAIAIVAGRRLVADLRAGDGMRAFLRRIPQAVFLLIGAIGLVGAHPSAAFSILAFLIAPLLASIASLARRAYGRGGRGQLVALAWAALALVVIAAPLLALSSSKIRAMGSYRRDGSNWGEAFMHAFLPYPPFSNTSGNIQWTIVQFILLIVGIAATARLYLLFRRRDPLERAAERAGLTDDADVDAEEGTLASAQEIEESEEEAQPLPCWPLASYAVLAALTGLAYSPNSALRTYLLAPWYKDARRIMGVEDIALTILMAVGVAAIVRLIHTVWTRSLQRILAERGADDNIEAPRWPIQFAVGLLVLVLSSFGAIDARNAAVAQVYDPNRLGKPGMATIGELAMLRRMPYTTAPDALILGDPIAGAAYSEMIGGRKAVFPQLNTANKDVASQKILIQRFHDIATDPEVCEVVRRLGITHFYEEEDGAYYNFMRSSRHPGLYNVDTSTGFELVDAGGTAKLWKITACGDVTPGGGREAFATGVTGSRD</sequence>
<feature type="transmembrane region" description="Helical" evidence="1">
    <location>
        <begin position="208"/>
        <end position="228"/>
    </location>
</feature>
<name>A0A0V8RYS9_9ACTO</name>
<feature type="transmembrane region" description="Helical" evidence="1">
    <location>
        <begin position="33"/>
        <end position="55"/>
    </location>
</feature>
<feature type="transmembrane region" description="Helical" evidence="1">
    <location>
        <begin position="319"/>
        <end position="339"/>
    </location>
</feature>
<accession>A0A0V8RYS9</accession>
<organism evidence="2 3">
    <name type="scientific">Schaalia odontolytica</name>
    <dbReference type="NCBI Taxonomy" id="1660"/>
    <lineage>
        <taxon>Bacteria</taxon>
        <taxon>Bacillati</taxon>
        <taxon>Actinomycetota</taxon>
        <taxon>Actinomycetes</taxon>
        <taxon>Actinomycetales</taxon>
        <taxon>Actinomycetaceae</taxon>
        <taxon>Schaalia</taxon>
    </lineage>
</organism>
<dbReference type="OrthoDB" id="3169698at2"/>
<feature type="transmembrane region" description="Helical" evidence="1">
    <location>
        <begin position="351"/>
        <end position="371"/>
    </location>
</feature>
<feature type="transmembrane region" description="Helical" evidence="1">
    <location>
        <begin position="524"/>
        <end position="545"/>
    </location>
</feature>
<dbReference type="Proteomes" id="UP000054686">
    <property type="component" value="Unassembled WGS sequence"/>
</dbReference>
<keyword evidence="1" id="KW-0812">Transmembrane</keyword>
<keyword evidence="1" id="KW-1133">Transmembrane helix</keyword>
<feature type="transmembrane region" description="Helical" evidence="1">
    <location>
        <begin position="67"/>
        <end position="87"/>
    </location>
</feature>
<comment type="caution">
    <text evidence="2">The sequence shown here is derived from an EMBL/GenBank/DDBJ whole genome shotgun (WGS) entry which is preliminary data.</text>
</comment>
<proteinExistence type="predicted"/>
<feature type="transmembrane region" description="Helical" evidence="1">
    <location>
        <begin position="265"/>
        <end position="283"/>
    </location>
</feature>
<evidence type="ECO:0000313" key="3">
    <source>
        <dbReference type="Proteomes" id="UP000054686"/>
    </source>
</evidence>
<evidence type="ECO:0000256" key="1">
    <source>
        <dbReference type="SAM" id="Phobius"/>
    </source>
</evidence>
<reference evidence="2 3" key="1">
    <citation type="submission" date="2015-10" db="EMBL/GenBank/DDBJ databases">
        <title>Draft Genome of Actinomyces odontolyticus subsp. actinosynbacter strain XH001.</title>
        <authorList>
            <person name="Mclean J.S."/>
            <person name="He X."/>
        </authorList>
    </citation>
    <scope>NUCLEOTIDE SEQUENCE [LARGE SCALE GENOMIC DNA]</scope>
    <source>
        <strain evidence="2 3">XH001</strain>
    </source>
</reference>
<feature type="transmembrane region" description="Helical" evidence="1">
    <location>
        <begin position="240"/>
        <end position="259"/>
    </location>
</feature>
<evidence type="ECO:0000313" key="2">
    <source>
        <dbReference type="EMBL" id="KSW13216.1"/>
    </source>
</evidence>
<protein>
    <recommendedName>
        <fullName evidence="4">Beta-carotene 15,15'-monooxygenase</fullName>
    </recommendedName>
</protein>
<feature type="transmembrane region" description="Helical" evidence="1">
    <location>
        <begin position="295"/>
        <end position="313"/>
    </location>
</feature>
<dbReference type="EMBL" id="LLVT01000001">
    <property type="protein sequence ID" value="KSW13216.1"/>
    <property type="molecule type" value="Genomic_DNA"/>
</dbReference>
<gene>
    <name evidence="2" type="ORF">APY09_02345</name>
</gene>